<dbReference type="PANTHER" id="PTHR30349">
    <property type="entry name" value="PHAGE INTEGRASE-RELATED"/>
    <property type="match status" value="1"/>
</dbReference>
<feature type="domain" description="Tyr recombinase" evidence="3">
    <location>
        <begin position="2"/>
        <end position="182"/>
    </location>
</feature>
<dbReference type="InterPro" id="IPR050090">
    <property type="entry name" value="Tyrosine_recombinase_XerCD"/>
</dbReference>
<dbReference type="InterPro" id="IPR013762">
    <property type="entry name" value="Integrase-like_cat_sf"/>
</dbReference>
<keyword evidence="1" id="KW-0229">DNA integration</keyword>
<dbReference type="PROSITE" id="PS51898">
    <property type="entry name" value="TYR_RECOMBINASE"/>
    <property type="match status" value="1"/>
</dbReference>
<dbReference type="SUPFAM" id="SSF56349">
    <property type="entry name" value="DNA breaking-rejoining enzymes"/>
    <property type="match status" value="1"/>
</dbReference>
<organism evidence="4 5">
    <name type="scientific">Shewanella intestini</name>
    <dbReference type="NCBI Taxonomy" id="2017544"/>
    <lineage>
        <taxon>Bacteria</taxon>
        <taxon>Pseudomonadati</taxon>
        <taxon>Pseudomonadota</taxon>
        <taxon>Gammaproteobacteria</taxon>
        <taxon>Alteromonadales</taxon>
        <taxon>Shewanellaceae</taxon>
        <taxon>Shewanella</taxon>
    </lineage>
</organism>
<dbReference type="InterPro" id="IPR002104">
    <property type="entry name" value="Integrase_catalytic"/>
</dbReference>
<reference evidence="4 5" key="1">
    <citation type="submission" date="2020-02" db="EMBL/GenBank/DDBJ databases">
        <title>Shewanella WXL01 sp. nov., a marine bacterium isolated from green algae in Luhuitou Fringing Reef (Northern South China Sea).</title>
        <authorList>
            <person name="Wang X."/>
        </authorList>
    </citation>
    <scope>NUCLEOTIDE SEQUENCE [LARGE SCALE GENOMIC DNA]</scope>
    <source>
        <strain evidence="4 5">MCCC 1A01895</strain>
    </source>
</reference>
<dbReference type="CDD" id="cd01192">
    <property type="entry name" value="INT_C_like_3"/>
    <property type="match status" value="1"/>
</dbReference>
<proteinExistence type="predicted"/>
<dbReference type="EMBL" id="JAAIKR010000008">
    <property type="protein sequence ID" value="MBR9728290.1"/>
    <property type="molecule type" value="Genomic_DNA"/>
</dbReference>
<name>A0ABS5I4J9_9GAMM</name>
<gene>
    <name evidence="4" type="ORF">G3R48_09925</name>
</gene>
<comment type="caution">
    <text evidence="4">The sequence shown here is derived from an EMBL/GenBank/DDBJ whole genome shotgun (WGS) entry which is preliminary data.</text>
</comment>
<accession>A0ABS5I4J9</accession>
<dbReference type="Proteomes" id="UP000811844">
    <property type="component" value="Unassembled WGS sequence"/>
</dbReference>
<evidence type="ECO:0000256" key="2">
    <source>
        <dbReference type="ARBA" id="ARBA00023172"/>
    </source>
</evidence>
<sequence length="186" mass="21598">MKEVEAVKSRDTIKLISYLLKRHYGQQMADVWEIGLNLALRISDLLATRFSDIRGDKLCITEQKTGKQAKILLNDKTKSLIEAIRQRHPDHVYLFQSHRSHQVQRTEPKPLSRRAVTKAFAFVGEDIQLALGTHSMRKTRGYHLYQSCKDISRVMHMLRHQSEAVTLRYIGLTQQQVDNDFAQLEI</sequence>
<dbReference type="Gene3D" id="1.10.443.10">
    <property type="entry name" value="Intergrase catalytic core"/>
    <property type="match status" value="1"/>
</dbReference>
<evidence type="ECO:0000259" key="3">
    <source>
        <dbReference type="PROSITE" id="PS51898"/>
    </source>
</evidence>
<evidence type="ECO:0000313" key="5">
    <source>
        <dbReference type="Proteomes" id="UP000811844"/>
    </source>
</evidence>
<dbReference type="RefSeq" id="WP_153662881.1">
    <property type="nucleotide sequence ID" value="NZ_JAAIKR010000008.1"/>
</dbReference>
<evidence type="ECO:0000256" key="1">
    <source>
        <dbReference type="ARBA" id="ARBA00022908"/>
    </source>
</evidence>
<protein>
    <submittedName>
        <fullName evidence="4">Site-specific integrase</fullName>
    </submittedName>
</protein>
<dbReference type="InterPro" id="IPR011010">
    <property type="entry name" value="DNA_brk_join_enz"/>
</dbReference>
<dbReference type="PANTHER" id="PTHR30349:SF82">
    <property type="entry name" value="INTEGRASE_RECOMBINASE YOEC-RELATED"/>
    <property type="match status" value="1"/>
</dbReference>
<keyword evidence="5" id="KW-1185">Reference proteome</keyword>
<evidence type="ECO:0000313" key="4">
    <source>
        <dbReference type="EMBL" id="MBR9728290.1"/>
    </source>
</evidence>
<keyword evidence="2" id="KW-0233">DNA recombination</keyword>
<dbReference type="Pfam" id="PF00589">
    <property type="entry name" value="Phage_integrase"/>
    <property type="match status" value="1"/>
</dbReference>